<protein>
    <submittedName>
        <fullName evidence="5">14635_t:CDS:1</fullName>
    </submittedName>
</protein>
<keyword evidence="6" id="KW-1185">Reference proteome</keyword>
<evidence type="ECO:0000313" key="6">
    <source>
        <dbReference type="Proteomes" id="UP000789375"/>
    </source>
</evidence>
<proteinExistence type="predicted"/>
<keyword evidence="3" id="KW-0119">Carbohydrate metabolism</keyword>
<dbReference type="EMBL" id="CAJVPP010004318">
    <property type="protein sequence ID" value="CAG8647756.1"/>
    <property type="molecule type" value="Genomic_DNA"/>
</dbReference>
<reference evidence="5" key="1">
    <citation type="submission" date="2021-06" db="EMBL/GenBank/DDBJ databases">
        <authorList>
            <person name="Kallberg Y."/>
            <person name="Tangrot J."/>
            <person name="Rosling A."/>
        </authorList>
    </citation>
    <scope>NUCLEOTIDE SEQUENCE</scope>
    <source>
        <strain evidence="5">87-6 pot B 2015</strain>
    </source>
</reference>
<dbReference type="GO" id="GO:0016740">
    <property type="term" value="F:transferase activity"/>
    <property type="evidence" value="ECO:0007669"/>
    <property type="project" value="UniProtKB-KW"/>
</dbReference>
<keyword evidence="4" id="KW-1133">Transmembrane helix</keyword>
<evidence type="ECO:0000256" key="4">
    <source>
        <dbReference type="SAM" id="Phobius"/>
    </source>
</evidence>
<keyword evidence="4" id="KW-0472">Membrane</keyword>
<gene>
    <name evidence="5" type="ORF">FMOSSE_LOCUS11319</name>
</gene>
<dbReference type="Pfam" id="PF10250">
    <property type="entry name" value="O-FucT"/>
    <property type="match status" value="1"/>
</dbReference>
<dbReference type="GO" id="GO:0006004">
    <property type="term" value="P:fucose metabolic process"/>
    <property type="evidence" value="ECO:0007669"/>
    <property type="project" value="UniProtKB-KW"/>
</dbReference>
<comment type="caution">
    <text evidence="5">The sequence shown here is derived from an EMBL/GenBank/DDBJ whole genome shotgun (WGS) entry which is preliminary data.</text>
</comment>
<keyword evidence="1" id="KW-0808">Transferase</keyword>
<keyword evidence="4" id="KW-0812">Transmembrane</keyword>
<evidence type="ECO:0000256" key="3">
    <source>
        <dbReference type="ARBA" id="ARBA00023277"/>
    </source>
</evidence>
<accession>A0A9N9H036</accession>
<evidence type="ECO:0000313" key="5">
    <source>
        <dbReference type="EMBL" id="CAG8647756.1"/>
    </source>
</evidence>
<feature type="transmembrane region" description="Helical" evidence="4">
    <location>
        <begin position="63"/>
        <end position="80"/>
    </location>
</feature>
<sequence length="475" mass="55633">MSETSISVNRLIEIENQELISIIITSRFVIPKENYISGHDIRRKKIGIYGLLEAPMLKRYTHVYESIIICLILFIIWNLSSINHNEFFSNEYENVNESSILSDTELNQKYCGSSQCKFLFLYKVIEQESKARKHFKQFVQIAQKLDRTLVLTNVGESRIGACLKYPFTYYYSKEFLQQNYPDLRVITQQQFSEWTRLRRQKPSSHQILFQESHKLGFVENEPILSKLKSDLCHGEFEVDFDNIKFYNLSMGVLKPGKIHKNLLNFIFDTLKRFDDVEILLMNQKFHYEFFPKLVPDLKYAPHILDKALTITQHLQPFIAAQWRMELGNPLNMPRCAEKLVSHVESLKVIYNTRNFYLATDYPLKDSLSQSFTFGNVKMEYHGKAIEILKDRIDFLSWLNYTSTDQFGNEMDVKDFAHSGIPGILDKIVCSRAKIFLTAPPDCRKRTSSYTKMINSERLSLMKTGVNGIDNINFEW</sequence>
<dbReference type="Gene3D" id="3.40.50.11350">
    <property type="match status" value="1"/>
</dbReference>
<dbReference type="Proteomes" id="UP000789375">
    <property type="component" value="Unassembled WGS sequence"/>
</dbReference>
<organism evidence="5 6">
    <name type="scientific">Funneliformis mosseae</name>
    <name type="common">Endomycorrhizal fungus</name>
    <name type="synonym">Glomus mosseae</name>
    <dbReference type="NCBI Taxonomy" id="27381"/>
    <lineage>
        <taxon>Eukaryota</taxon>
        <taxon>Fungi</taxon>
        <taxon>Fungi incertae sedis</taxon>
        <taxon>Mucoromycota</taxon>
        <taxon>Glomeromycotina</taxon>
        <taxon>Glomeromycetes</taxon>
        <taxon>Glomerales</taxon>
        <taxon>Glomeraceae</taxon>
        <taxon>Funneliformis</taxon>
    </lineage>
</organism>
<keyword evidence="2" id="KW-0294">Fucose metabolism</keyword>
<dbReference type="AlphaFoldDB" id="A0A9N9H036"/>
<evidence type="ECO:0000256" key="2">
    <source>
        <dbReference type="ARBA" id="ARBA00023253"/>
    </source>
</evidence>
<dbReference type="InterPro" id="IPR019378">
    <property type="entry name" value="GDP-Fuc_O-FucTrfase"/>
</dbReference>
<name>A0A9N9H036_FUNMO</name>
<evidence type="ECO:0000256" key="1">
    <source>
        <dbReference type="ARBA" id="ARBA00022679"/>
    </source>
</evidence>